<dbReference type="InterPro" id="IPR025110">
    <property type="entry name" value="AMP-bd_C"/>
</dbReference>
<dbReference type="Gene3D" id="3.30.300.30">
    <property type="match status" value="1"/>
</dbReference>
<protein>
    <submittedName>
        <fullName evidence="10">Fusaricidin synthetase FusA</fullName>
        <ecNumber evidence="10">5.1.1.-</ecNumber>
    </submittedName>
</protein>
<dbReference type="InterPro" id="IPR010071">
    <property type="entry name" value="AA_adenyl_dom"/>
</dbReference>
<dbReference type="PROSITE" id="PS50075">
    <property type="entry name" value="CARRIER"/>
    <property type="match status" value="1"/>
</dbReference>
<comment type="cofactor">
    <cofactor evidence="1">
        <name>pantetheine 4'-phosphate</name>
        <dbReference type="ChEBI" id="CHEBI:47942"/>
    </cofactor>
</comment>
<accession>A0A378XVP7</accession>
<dbReference type="SUPFAM" id="SSF52777">
    <property type="entry name" value="CoA-dependent acyltransferases"/>
    <property type="match status" value="2"/>
</dbReference>
<dbReference type="GO" id="GO:0016874">
    <property type="term" value="F:ligase activity"/>
    <property type="evidence" value="ECO:0007669"/>
    <property type="project" value="UniProtKB-KW"/>
</dbReference>
<dbReference type="InterPro" id="IPR006162">
    <property type="entry name" value="Ppantetheine_attach_site"/>
</dbReference>
<keyword evidence="5" id="KW-0436">Ligase</keyword>
<dbReference type="Gene3D" id="2.30.38.10">
    <property type="entry name" value="Luciferase, Domain 3"/>
    <property type="match status" value="1"/>
</dbReference>
<dbReference type="SMART" id="SM00823">
    <property type="entry name" value="PKS_PP"/>
    <property type="match status" value="1"/>
</dbReference>
<dbReference type="Pfam" id="PF00975">
    <property type="entry name" value="Thioesterase"/>
    <property type="match status" value="1"/>
</dbReference>
<dbReference type="CDD" id="cd12117">
    <property type="entry name" value="A_NRPS_Srf_like"/>
    <property type="match status" value="1"/>
</dbReference>
<dbReference type="EC" id="5.1.1.-" evidence="10"/>
<dbReference type="InterPro" id="IPR023213">
    <property type="entry name" value="CAT-like_dom_sf"/>
</dbReference>
<dbReference type="GeneID" id="93349972"/>
<keyword evidence="6" id="KW-0677">Repeat</keyword>
<dbReference type="GO" id="GO:0044550">
    <property type="term" value="P:secondary metabolite biosynthetic process"/>
    <property type="evidence" value="ECO:0007669"/>
    <property type="project" value="UniProtKB-ARBA"/>
</dbReference>
<feature type="domain" description="Carrier" evidence="9">
    <location>
        <begin position="953"/>
        <end position="1032"/>
    </location>
</feature>
<dbReference type="InterPro" id="IPR020806">
    <property type="entry name" value="PKS_PP-bd"/>
</dbReference>
<dbReference type="Pfam" id="PF00668">
    <property type="entry name" value="Condensation"/>
    <property type="match status" value="1"/>
</dbReference>
<dbReference type="Gene3D" id="1.10.1200.10">
    <property type="entry name" value="ACP-like"/>
    <property type="match status" value="1"/>
</dbReference>
<name>A0A378XVP7_PAEPO</name>
<dbReference type="FunFam" id="3.40.50.980:FF:000001">
    <property type="entry name" value="Non-ribosomal peptide synthetase"/>
    <property type="match status" value="1"/>
</dbReference>
<gene>
    <name evidence="10" type="primary">fusA1_3</name>
    <name evidence="10" type="ORF">NCTC10343_01173</name>
</gene>
<dbReference type="InterPro" id="IPR036736">
    <property type="entry name" value="ACP-like_sf"/>
</dbReference>
<evidence type="ECO:0000313" key="11">
    <source>
        <dbReference type="Proteomes" id="UP000254400"/>
    </source>
</evidence>
<dbReference type="PANTHER" id="PTHR45527:SF1">
    <property type="entry name" value="FATTY ACID SYNTHASE"/>
    <property type="match status" value="1"/>
</dbReference>
<dbReference type="Gene3D" id="3.30.559.30">
    <property type="entry name" value="Nonribosomal peptide synthetase, condensation domain"/>
    <property type="match status" value="1"/>
</dbReference>
<dbReference type="FunFam" id="3.40.50.12780:FF:000012">
    <property type="entry name" value="Non-ribosomal peptide synthetase"/>
    <property type="match status" value="1"/>
</dbReference>
<dbReference type="SUPFAM" id="SSF53474">
    <property type="entry name" value="alpha/beta-Hydrolases"/>
    <property type="match status" value="1"/>
</dbReference>
<dbReference type="InterPro" id="IPR045851">
    <property type="entry name" value="AMP-bd_C_sf"/>
</dbReference>
<dbReference type="InterPro" id="IPR020845">
    <property type="entry name" value="AMP-binding_CS"/>
</dbReference>
<dbReference type="GO" id="GO:0016853">
    <property type="term" value="F:isomerase activity"/>
    <property type="evidence" value="ECO:0007669"/>
    <property type="project" value="UniProtKB-KW"/>
</dbReference>
<dbReference type="RefSeq" id="WP_019686393.1">
    <property type="nucleotide sequence ID" value="NZ_CP036496.1"/>
</dbReference>
<dbReference type="PROSITE" id="PS00455">
    <property type="entry name" value="AMP_BINDING"/>
    <property type="match status" value="1"/>
</dbReference>
<keyword evidence="3" id="KW-0596">Phosphopantetheine</keyword>
<dbReference type="Gene3D" id="3.40.50.980">
    <property type="match status" value="2"/>
</dbReference>
<evidence type="ECO:0000313" key="10">
    <source>
        <dbReference type="EMBL" id="SUA67106.1"/>
    </source>
</evidence>
<keyword evidence="10" id="KW-0413">Isomerase</keyword>
<reference evidence="10 11" key="1">
    <citation type="submission" date="2018-06" db="EMBL/GenBank/DDBJ databases">
        <authorList>
            <consortium name="Pathogen Informatics"/>
            <person name="Doyle S."/>
        </authorList>
    </citation>
    <scope>NUCLEOTIDE SEQUENCE [LARGE SCALE GENOMIC DNA]</scope>
    <source>
        <strain evidence="10 11">NCTC10343</strain>
    </source>
</reference>
<dbReference type="InterPro" id="IPR009081">
    <property type="entry name" value="PP-bd_ACP"/>
</dbReference>
<dbReference type="PANTHER" id="PTHR45527">
    <property type="entry name" value="NONRIBOSOMAL PEPTIDE SYNTHETASE"/>
    <property type="match status" value="1"/>
</dbReference>
<dbReference type="SUPFAM" id="SSF56801">
    <property type="entry name" value="Acetyl-CoA synthetase-like"/>
    <property type="match status" value="1"/>
</dbReference>
<evidence type="ECO:0000259" key="9">
    <source>
        <dbReference type="PROSITE" id="PS50075"/>
    </source>
</evidence>
<evidence type="ECO:0000256" key="1">
    <source>
        <dbReference type="ARBA" id="ARBA00001957"/>
    </source>
</evidence>
<evidence type="ECO:0000256" key="5">
    <source>
        <dbReference type="ARBA" id="ARBA00022598"/>
    </source>
</evidence>
<dbReference type="FunFam" id="1.10.1200.10:FF:000005">
    <property type="entry name" value="Nonribosomal peptide synthetase 1"/>
    <property type="match status" value="1"/>
</dbReference>
<dbReference type="SUPFAM" id="SSF47336">
    <property type="entry name" value="ACP-like"/>
    <property type="match status" value="1"/>
</dbReference>
<dbReference type="Pfam" id="PF13193">
    <property type="entry name" value="AMP-binding_C"/>
    <property type="match status" value="1"/>
</dbReference>
<dbReference type="CDD" id="cd19531">
    <property type="entry name" value="LCL_NRPS-like"/>
    <property type="match status" value="1"/>
</dbReference>
<dbReference type="FunFam" id="2.30.38.10:FF:000001">
    <property type="entry name" value="Non-ribosomal peptide synthetase PvdI"/>
    <property type="match status" value="1"/>
</dbReference>
<dbReference type="Pfam" id="PF00501">
    <property type="entry name" value="AMP-binding"/>
    <property type="match status" value="1"/>
</dbReference>
<dbReference type="GO" id="GO:0031177">
    <property type="term" value="F:phosphopantetheine binding"/>
    <property type="evidence" value="ECO:0007669"/>
    <property type="project" value="InterPro"/>
</dbReference>
<dbReference type="PROSITE" id="PS00012">
    <property type="entry name" value="PHOSPHOPANTETHEINE"/>
    <property type="match status" value="1"/>
</dbReference>
<dbReference type="GO" id="GO:0008610">
    <property type="term" value="P:lipid biosynthetic process"/>
    <property type="evidence" value="ECO:0007669"/>
    <property type="project" value="UniProtKB-ARBA"/>
</dbReference>
<sequence length="1289" mass="146667">MHYEGYETSSAQKRLYLIDDLLGPNIIYNMPSIRMIKGPLKQERLYRAWCRLTERHEGLRTSFLQKDGEVLQLVHESIDVSIPYREHSGQSTDKLVNEFIRPFSLHEVPLWRAELVPLADEELLFLFDIHHIIADAVTINIIFEELMALYHGQELAPLEFQYVDYTIWQNDQLSDIHIQKQGEFWLNQFTEDVPLLSLPTDGKGLRSDYSGGVVPFSIKADTAHSLRALCLQHNVTLYMVLLAAYSILLSKYAGQEDLVIGTPVAGRTHSEFEGIVGMFVNTLALRQKPLGSKQFSAFLEEVADRTFAAFDHQDYPFDMLVEQVNPERISGRNPLFDACFVLENVPQPLVPATEVTFSPYSFEHKISKFDITLYAYEMQEGIGLELEYRKALFKEESASRMLRHFARIVEIIGEQPDIRIEDIDMVTEEERTVLLHTFNQTSSKNAYEKKLHGVPIHRLFEQQVIRTPDHPAVNWKEKQLTYEELNERANQLARVLRQKGVQAEDVVGILATPALEMIVGILAILKAGAAYLPIDPLYPDERIQYLLQDSQAKICLLPTASTRRFPQAETLLLTDPSLYTGESCNLEDNNQACNVMYIIYTSGSTGQPKGVMIEHQSFARLVLEPGPLKITPEDRILQTCSLAFDVSVYELWGTLLSGATLYLIEKEELLSADILGMRMAQYQITMAWFTAPLLNQLIDDKPSIFTGLRLIMTGGDALSPQHMKLLRAAQPDLTIVNAYGPSENTIFTSFHTIQEDYDHNVPIGKPVANTQVYILNASNQLQPIGVPGELCIGGEGLARGYLDREELTAAKFVTHPWLPEERMYRSGDCARWLADGTLEFLGRMDHQVKIRGFRIETGEIEARLAHIEGIQEAVVLVRQHNDGIKYLCAYFVSDVEMSQAEVRLELATYLPDYMIPACLIRLPRLPLNVNGKVDRNALPEPDLEALRENEYVPPCNELEQELVRIWSMVLPSNLPMDRIGVMDNFFTLGGSSLKATKLVSLVLRELGIDLPLTKLFTYPTIRQLADALKGRAKSEFPARADTLVLLKPGISQDKHLFFIHDGSLDVSCYMELVNELTATWNYWGIKMDASILAGNKTAGMKEAAHRYVDQIKSIQEKGPYYVAGWSMGGTIAFEMTRQLEEREERVELLTILDTLPPLKYGKEDHWDRHIQELERMDETLDLSLWKRAFPASVLPLLPEFHELGRNELLERFKSVNHWVKMQHVYQPDRVVTAPVCLFISEHTWELGYKGWEMYCRGEMYTHKVPGDHFSIVKGAQAVSVGLVLNTFLR</sequence>
<organism evidence="10 11">
    <name type="scientific">Paenibacillus polymyxa</name>
    <name type="common">Bacillus polymyxa</name>
    <dbReference type="NCBI Taxonomy" id="1406"/>
    <lineage>
        <taxon>Bacteria</taxon>
        <taxon>Bacillati</taxon>
        <taxon>Bacillota</taxon>
        <taxon>Bacilli</taxon>
        <taxon>Bacillales</taxon>
        <taxon>Paenibacillaceae</taxon>
        <taxon>Paenibacillus</taxon>
    </lineage>
</organism>
<dbReference type="Pfam" id="PF00550">
    <property type="entry name" value="PP-binding"/>
    <property type="match status" value="1"/>
</dbReference>
<evidence type="ECO:0000256" key="7">
    <source>
        <dbReference type="ARBA" id="ARBA00023194"/>
    </source>
</evidence>
<keyword evidence="4" id="KW-0597">Phosphoprotein</keyword>
<evidence type="ECO:0000256" key="2">
    <source>
        <dbReference type="ARBA" id="ARBA00006432"/>
    </source>
</evidence>
<dbReference type="EMBL" id="UGSC01000001">
    <property type="protein sequence ID" value="SUA67106.1"/>
    <property type="molecule type" value="Genomic_DNA"/>
</dbReference>
<dbReference type="GO" id="GO:0005829">
    <property type="term" value="C:cytosol"/>
    <property type="evidence" value="ECO:0007669"/>
    <property type="project" value="TreeGrafter"/>
</dbReference>
<keyword evidence="8" id="KW-0511">Multifunctional enzyme</keyword>
<dbReference type="GO" id="GO:0017000">
    <property type="term" value="P:antibiotic biosynthetic process"/>
    <property type="evidence" value="ECO:0007669"/>
    <property type="project" value="UniProtKB-KW"/>
</dbReference>
<dbReference type="InterPro" id="IPR029058">
    <property type="entry name" value="AB_hydrolase_fold"/>
</dbReference>
<dbReference type="InterPro" id="IPR001031">
    <property type="entry name" value="Thioesterase"/>
</dbReference>
<evidence type="ECO:0000256" key="3">
    <source>
        <dbReference type="ARBA" id="ARBA00022450"/>
    </source>
</evidence>
<keyword evidence="7" id="KW-0045">Antibiotic biosynthesis</keyword>
<evidence type="ECO:0000256" key="4">
    <source>
        <dbReference type="ARBA" id="ARBA00022553"/>
    </source>
</evidence>
<comment type="similarity">
    <text evidence="2">Belongs to the ATP-dependent AMP-binding enzyme family.</text>
</comment>
<dbReference type="FunFam" id="3.30.300.30:FF:000010">
    <property type="entry name" value="Enterobactin synthetase component F"/>
    <property type="match status" value="1"/>
</dbReference>
<dbReference type="GO" id="GO:0043041">
    <property type="term" value="P:amino acid activation for nonribosomal peptide biosynthetic process"/>
    <property type="evidence" value="ECO:0007669"/>
    <property type="project" value="TreeGrafter"/>
</dbReference>
<dbReference type="InterPro" id="IPR000873">
    <property type="entry name" value="AMP-dep_synth/lig_dom"/>
</dbReference>
<proteinExistence type="inferred from homology"/>
<dbReference type="NCBIfam" id="TIGR01733">
    <property type="entry name" value="AA-adenyl-dom"/>
    <property type="match status" value="1"/>
</dbReference>
<dbReference type="Gene3D" id="3.30.559.10">
    <property type="entry name" value="Chloramphenicol acetyltransferase-like domain"/>
    <property type="match status" value="1"/>
</dbReference>
<evidence type="ECO:0000256" key="6">
    <source>
        <dbReference type="ARBA" id="ARBA00022737"/>
    </source>
</evidence>
<dbReference type="Proteomes" id="UP000254400">
    <property type="component" value="Unassembled WGS sequence"/>
</dbReference>
<evidence type="ECO:0000256" key="8">
    <source>
        <dbReference type="ARBA" id="ARBA00023268"/>
    </source>
</evidence>
<dbReference type="InterPro" id="IPR001242">
    <property type="entry name" value="Condensation_dom"/>
</dbReference>
<dbReference type="Gene3D" id="3.40.50.1820">
    <property type="entry name" value="alpha/beta hydrolase"/>
    <property type="match status" value="1"/>
</dbReference>